<protein>
    <submittedName>
        <fullName evidence="3">Uncharacterized protein</fullName>
    </submittedName>
</protein>
<sequence length="340" mass="37645">NTTVIITTKELPIEIFALELTINSNFSDSLKNESSNDYIEFKNKLQNYTLGGFEKTGQIDIVRAWKIESLRPGSIIALTSIGIAQKPGSNAQEIVVNAIKNGDTNIVPVNKDKILIKSITQSSTKSITNTTTSKTSKKDDDEKSVSAVAIAIPIVVGVFVIIIIIVAFCLIRRKRRARNSYILQTAAERMRTSYANPRSEIPSTPPGQDKTSDLSSKSVSNISNIRFKPLNDPPPKISTLEPVRKRDSSPPTYSMTDFYSSSVENLKNIGINDNNTNNNSIKKKNDKIELKDLNFQGARSPVNRADSVLYNDTSDMDSIAPNFNNIIKKSNNPLFQIDDE</sequence>
<organism evidence="3 4">
    <name type="scientific">Brachionus calyciflorus</name>
    <dbReference type="NCBI Taxonomy" id="104777"/>
    <lineage>
        <taxon>Eukaryota</taxon>
        <taxon>Metazoa</taxon>
        <taxon>Spiralia</taxon>
        <taxon>Gnathifera</taxon>
        <taxon>Rotifera</taxon>
        <taxon>Eurotatoria</taxon>
        <taxon>Monogononta</taxon>
        <taxon>Pseudotrocha</taxon>
        <taxon>Ploima</taxon>
        <taxon>Brachionidae</taxon>
        <taxon>Brachionus</taxon>
    </lineage>
</organism>
<evidence type="ECO:0000313" key="3">
    <source>
        <dbReference type="EMBL" id="CAF0931728.1"/>
    </source>
</evidence>
<evidence type="ECO:0000256" key="1">
    <source>
        <dbReference type="SAM" id="MobiDB-lite"/>
    </source>
</evidence>
<proteinExistence type="predicted"/>
<feature type="transmembrane region" description="Helical" evidence="2">
    <location>
        <begin position="147"/>
        <end position="171"/>
    </location>
</feature>
<feature type="compositionally biased region" description="Polar residues" evidence="1">
    <location>
        <begin position="213"/>
        <end position="224"/>
    </location>
</feature>
<feature type="region of interest" description="Disordered" evidence="1">
    <location>
        <begin position="193"/>
        <end position="253"/>
    </location>
</feature>
<dbReference type="AlphaFoldDB" id="A0A814BTA0"/>
<evidence type="ECO:0000256" key="2">
    <source>
        <dbReference type="SAM" id="Phobius"/>
    </source>
</evidence>
<keyword evidence="2" id="KW-0812">Transmembrane</keyword>
<evidence type="ECO:0000313" key="4">
    <source>
        <dbReference type="Proteomes" id="UP000663879"/>
    </source>
</evidence>
<dbReference type="OrthoDB" id="10644807at2759"/>
<comment type="caution">
    <text evidence="3">The sequence shown here is derived from an EMBL/GenBank/DDBJ whole genome shotgun (WGS) entry which is preliminary data.</text>
</comment>
<feature type="non-terminal residue" evidence="3">
    <location>
        <position position="340"/>
    </location>
</feature>
<keyword evidence="4" id="KW-1185">Reference proteome</keyword>
<gene>
    <name evidence="3" type="ORF">OXX778_LOCUS12944</name>
</gene>
<keyword evidence="2" id="KW-0472">Membrane</keyword>
<reference evidence="3" key="1">
    <citation type="submission" date="2021-02" db="EMBL/GenBank/DDBJ databases">
        <authorList>
            <person name="Nowell W R."/>
        </authorList>
    </citation>
    <scope>NUCLEOTIDE SEQUENCE</scope>
    <source>
        <strain evidence="3">Ploen Becks lab</strain>
    </source>
</reference>
<dbReference type="EMBL" id="CAJNOC010002417">
    <property type="protein sequence ID" value="CAF0931728.1"/>
    <property type="molecule type" value="Genomic_DNA"/>
</dbReference>
<name>A0A814BTA0_9BILA</name>
<accession>A0A814BTA0</accession>
<keyword evidence="2" id="KW-1133">Transmembrane helix</keyword>
<dbReference type="Proteomes" id="UP000663879">
    <property type="component" value="Unassembled WGS sequence"/>
</dbReference>